<sequence>RGIIDQRIVFPAVPQPRDDVEIFARPLVTLVMRRMFGQPEILRCLRRARRDDVPAGAAAAEVIQRGEQARQIVGFGIGRRCRRDQADALGGGCDRGEQGDRLEPEPRGVPDILGQCRAVGEEHRVELVRLGALRELLIIGDVEQAAWGRGLVPPGRLVVAVRIDEEVERKL</sequence>
<evidence type="ECO:0000313" key="1">
    <source>
        <dbReference type="EMBL" id="GCC49728.1"/>
    </source>
</evidence>
<dbReference type="AlphaFoldDB" id="A0A401U4A9"/>
<feature type="non-terminal residue" evidence="1">
    <location>
        <position position="171"/>
    </location>
</feature>
<evidence type="ECO:0000313" key="2">
    <source>
        <dbReference type="Proteomes" id="UP000287033"/>
    </source>
</evidence>
<organism evidence="1 2">
    <name type="scientific">Chiloscyllium punctatum</name>
    <name type="common">Brownbanded bambooshark</name>
    <name type="synonym">Hemiscyllium punctatum</name>
    <dbReference type="NCBI Taxonomy" id="137246"/>
    <lineage>
        <taxon>Eukaryota</taxon>
        <taxon>Metazoa</taxon>
        <taxon>Chordata</taxon>
        <taxon>Craniata</taxon>
        <taxon>Vertebrata</taxon>
        <taxon>Chondrichthyes</taxon>
        <taxon>Elasmobranchii</taxon>
        <taxon>Galeomorphii</taxon>
        <taxon>Galeoidea</taxon>
        <taxon>Orectolobiformes</taxon>
        <taxon>Hemiscylliidae</taxon>
        <taxon>Chiloscyllium</taxon>
    </lineage>
</organism>
<dbReference type="EMBL" id="BEZZ01272078">
    <property type="protein sequence ID" value="GCC49728.1"/>
    <property type="molecule type" value="Genomic_DNA"/>
</dbReference>
<reference evidence="1 2" key="1">
    <citation type="journal article" date="2018" name="Nat. Ecol. Evol.">
        <title>Shark genomes provide insights into elasmobranch evolution and the origin of vertebrates.</title>
        <authorList>
            <person name="Hara Y"/>
            <person name="Yamaguchi K"/>
            <person name="Onimaru K"/>
            <person name="Kadota M"/>
            <person name="Koyanagi M"/>
            <person name="Keeley SD"/>
            <person name="Tatsumi K"/>
            <person name="Tanaka K"/>
            <person name="Motone F"/>
            <person name="Kageyama Y"/>
            <person name="Nozu R"/>
            <person name="Adachi N"/>
            <person name="Nishimura O"/>
            <person name="Nakagawa R"/>
            <person name="Tanegashima C"/>
            <person name="Kiyatake I"/>
            <person name="Matsumoto R"/>
            <person name="Murakumo K"/>
            <person name="Nishida K"/>
            <person name="Terakita A"/>
            <person name="Kuratani S"/>
            <person name="Sato K"/>
            <person name="Hyodo S Kuraku.S."/>
        </authorList>
    </citation>
    <scope>NUCLEOTIDE SEQUENCE [LARGE SCALE GENOMIC DNA]</scope>
</reference>
<gene>
    <name evidence="1" type="ORF">chiPu_0033775</name>
</gene>
<feature type="non-terminal residue" evidence="1">
    <location>
        <position position="1"/>
    </location>
</feature>
<name>A0A401U4A9_CHIPU</name>
<proteinExistence type="predicted"/>
<comment type="caution">
    <text evidence="1">The sequence shown here is derived from an EMBL/GenBank/DDBJ whole genome shotgun (WGS) entry which is preliminary data.</text>
</comment>
<protein>
    <submittedName>
        <fullName evidence="1">Uncharacterized protein</fullName>
    </submittedName>
</protein>
<keyword evidence="2" id="KW-1185">Reference proteome</keyword>
<dbReference type="Proteomes" id="UP000287033">
    <property type="component" value="Unassembled WGS sequence"/>
</dbReference>
<accession>A0A401U4A9</accession>